<dbReference type="InterPro" id="IPR014756">
    <property type="entry name" value="Ig_E-set"/>
</dbReference>
<keyword evidence="6" id="KW-0862">Zinc</keyword>
<dbReference type="InterPro" id="IPR001841">
    <property type="entry name" value="Znf_RING"/>
</dbReference>
<dbReference type="Gene3D" id="2.60.40.10">
    <property type="entry name" value="Immunoglobulins"/>
    <property type="match status" value="1"/>
</dbReference>
<dbReference type="PROSITE" id="PS00518">
    <property type="entry name" value="ZF_RING_1"/>
    <property type="match status" value="1"/>
</dbReference>
<dbReference type="InterPro" id="IPR013083">
    <property type="entry name" value="Znf_RING/FYVE/PHD"/>
</dbReference>
<evidence type="ECO:0000256" key="4">
    <source>
        <dbReference type="ARBA" id="ARBA00022737"/>
    </source>
</evidence>
<evidence type="ECO:0000259" key="11">
    <source>
        <dbReference type="PROSITE" id="PS50089"/>
    </source>
</evidence>
<dbReference type="SUPFAM" id="SSF81296">
    <property type="entry name" value="E set domains"/>
    <property type="match status" value="1"/>
</dbReference>
<dbReference type="InterPro" id="IPR001298">
    <property type="entry name" value="Filamin/ABP280_rpt"/>
</dbReference>
<evidence type="ECO:0000256" key="7">
    <source>
        <dbReference type="PROSITE-ProRule" id="PRU00024"/>
    </source>
</evidence>
<accession>A0ABM1E9F2</accession>
<dbReference type="RefSeq" id="XP_014668823.1">
    <property type="nucleotide sequence ID" value="XM_014813337.1"/>
</dbReference>
<dbReference type="Pfam" id="PF01436">
    <property type="entry name" value="NHL"/>
    <property type="match status" value="6"/>
</dbReference>
<proteinExistence type="inferred from homology"/>
<dbReference type="PANTHER" id="PTHR24104:SF48">
    <property type="entry name" value="PROTEIN WECH"/>
    <property type="match status" value="1"/>
</dbReference>
<evidence type="ECO:0000256" key="10">
    <source>
        <dbReference type="SAM" id="MobiDB-lite"/>
    </source>
</evidence>
<dbReference type="SMART" id="SM00557">
    <property type="entry name" value="IG_FLMN"/>
    <property type="match status" value="1"/>
</dbReference>
<feature type="domain" description="B box-type" evidence="12">
    <location>
        <begin position="194"/>
        <end position="235"/>
    </location>
</feature>
<keyword evidence="3" id="KW-0479">Metal-binding</keyword>
<evidence type="ECO:0000256" key="9">
    <source>
        <dbReference type="PROSITE-ProRule" id="PRU00504"/>
    </source>
</evidence>
<dbReference type="PROSITE" id="PS50119">
    <property type="entry name" value="ZF_BBOX"/>
    <property type="match status" value="2"/>
</dbReference>
<dbReference type="InterPro" id="IPR050952">
    <property type="entry name" value="TRIM-NHL_E3_ligases"/>
</dbReference>
<dbReference type="InterPro" id="IPR017868">
    <property type="entry name" value="Filamin/ABP280_repeat-like"/>
</dbReference>
<dbReference type="Gene3D" id="2.120.10.30">
    <property type="entry name" value="TolB, C-terminal domain"/>
    <property type="match status" value="3"/>
</dbReference>
<evidence type="ECO:0000256" key="5">
    <source>
        <dbReference type="ARBA" id="ARBA00022771"/>
    </source>
</evidence>
<name>A0ABM1E9F2_PRICU</name>
<dbReference type="Pfam" id="PF00630">
    <property type="entry name" value="Filamin"/>
    <property type="match status" value="1"/>
</dbReference>
<feature type="repeat" description="Filamin" evidence="8">
    <location>
        <begin position="400"/>
        <end position="501"/>
    </location>
</feature>
<dbReference type="PANTHER" id="PTHR24104">
    <property type="entry name" value="E3 UBIQUITIN-PROTEIN LIGASE NHLRC1-RELATED"/>
    <property type="match status" value="1"/>
</dbReference>
<feature type="repeat" description="NHL" evidence="9">
    <location>
        <begin position="655"/>
        <end position="698"/>
    </location>
</feature>
<dbReference type="SMART" id="SM00336">
    <property type="entry name" value="BBOX"/>
    <property type="match status" value="2"/>
</dbReference>
<evidence type="ECO:0000313" key="13">
    <source>
        <dbReference type="Proteomes" id="UP000695022"/>
    </source>
</evidence>
<evidence type="ECO:0000256" key="8">
    <source>
        <dbReference type="PROSITE-ProRule" id="PRU00087"/>
    </source>
</evidence>
<feature type="repeat" description="NHL" evidence="9">
    <location>
        <begin position="561"/>
        <end position="604"/>
    </location>
</feature>
<feature type="region of interest" description="Disordered" evidence="10">
    <location>
        <begin position="162"/>
        <end position="190"/>
    </location>
</feature>
<dbReference type="SUPFAM" id="SSF57845">
    <property type="entry name" value="B-box zinc-binding domain"/>
    <property type="match status" value="1"/>
</dbReference>
<feature type="domain" description="RING-type" evidence="11">
    <location>
        <begin position="17"/>
        <end position="62"/>
    </location>
</feature>
<dbReference type="InterPro" id="IPR027370">
    <property type="entry name" value="Znf-RING_euk"/>
</dbReference>
<sequence>MAAAFPSDAMPTDEGICSICIQPLRDPEKLTCNHAFCRQCLERVQLTSNSGSRSHSDCPMCNCEFSIGGSGIDALPSGFLNLLHGVDAHDEEELQNGLEKCQLNLAGVHNGSSHRPCDACADGRGADYLCKDCVKYMCGGCVCAHVRTCTSKEHYIVSLADDDGGGSSGGRPTDLLPSRGFAVESSGSSSSSRRRARTCAAHDGEVLRLYCETCAAAICGDCTVSTHGGHSFVYLQDAVAEASAAAARLVADAAGGARAIEDGARGAAMMADRVEARAQAAAAEVRAIVRRHVAALVERERDLLCRIERVRQVKGRSLRAQLGSLRAQLAHVARASDDARRALADGDEVDVLAARDAIAAAVKRVKALAAHLQPHEDDAIAFTPPDAALYNAVSSLGTVSSGAYAPNALASGEGLRSALRGKVATFVVHAKDHYGDARAMGGDPINVLCEAPDASVYSGDVCDQHNGSYVITYCPPMEGAHRVHVTIRGNHIHGSPFAVSVRSGRTYASVGQDAFQFGEEGDQDGQLCRPWGICTDKYGHVVVADRSNNRIQVFHPDGKFLHKFGSPGTHSGQFDRPAGVACNLNNHIVVADKDNHRVQLFTLTGMFIAKFGERGSKNGQFNYPWDVAVNTNGQILVSDTRNHRIQLFSADGAFINKYGFEGALWKHFDSPRGVTFNRDGHVIVTDFNNHRLLVIQPDFQSARFLGQEGSANGQFMRPQGVAVDQEGNMIVADSRNHRIQIFQPSGNFLCKFGNNGTALGQMDRPSGVCVTPDGRIVVVDFGNSRIQVL</sequence>
<evidence type="ECO:0000256" key="1">
    <source>
        <dbReference type="ARBA" id="ARBA00008518"/>
    </source>
</evidence>
<evidence type="ECO:0000256" key="2">
    <source>
        <dbReference type="ARBA" id="ARBA00022553"/>
    </source>
</evidence>
<feature type="domain" description="B box-type" evidence="12">
    <location>
        <begin position="112"/>
        <end position="159"/>
    </location>
</feature>
<reference evidence="14" key="1">
    <citation type="submission" date="2025-08" db="UniProtKB">
        <authorList>
            <consortium name="RefSeq"/>
        </authorList>
    </citation>
    <scope>IDENTIFICATION</scope>
</reference>
<dbReference type="SUPFAM" id="SSF57850">
    <property type="entry name" value="RING/U-box"/>
    <property type="match status" value="1"/>
</dbReference>
<keyword evidence="2" id="KW-0597">Phosphoprotein</keyword>
<keyword evidence="4" id="KW-0677">Repeat</keyword>
<feature type="repeat" description="NHL" evidence="9">
    <location>
        <begin position="608"/>
        <end position="651"/>
    </location>
</feature>
<dbReference type="PROSITE" id="PS50194">
    <property type="entry name" value="FILAMIN_REPEAT"/>
    <property type="match status" value="1"/>
</dbReference>
<feature type="repeat" description="NHL" evidence="9">
    <location>
        <begin position="749"/>
        <end position="789"/>
    </location>
</feature>
<dbReference type="InterPro" id="IPR001258">
    <property type="entry name" value="NHL_repeat"/>
</dbReference>
<dbReference type="SUPFAM" id="SSF101898">
    <property type="entry name" value="NHL repeat"/>
    <property type="match status" value="1"/>
</dbReference>
<evidence type="ECO:0000313" key="14">
    <source>
        <dbReference type="RefSeq" id="XP_014668823.1"/>
    </source>
</evidence>
<dbReference type="InterPro" id="IPR017907">
    <property type="entry name" value="Znf_RING_CS"/>
</dbReference>
<dbReference type="Pfam" id="PF13445">
    <property type="entry name" value="zf-RING_UBOX"/>
    <property type="match status" value="1"/>
</dbReference>
<dbReference type="Gene3D" id="3.30.160.60">
    <property type="entry name" value="Classic Zinc Finger"/>
    <property type="match status" value="1"/>
</dbReference>
<dbReference type="GeneID" id="106810070"/>
<dbReference type="Gene3D" id="3.30.40.10">
    <property type="entry name" value="Zinc/RING finger domain, C3HC4 (zinc finger)"/>
    <property type="match status" value="1"/>
</dbReference>
<organism evidence="13 14">
    <name type="scientific">Priapulus caudatus</name>
    <name type="common">Priapulid worm</name>
    <dbReference type="NCBI Taxonomy" id="37621"/>
    <lineage>
        <taxon>Eukaryota</taxon>
        <taxon>Metazoa</taxon>
        <taxon>Ecdysozoa</taxon>
        <taxon>Scalidophora</taxon>
        <taxon>Priapulida</taxon>
        <taxon>Priapulimorpha</taxon>
        <taxon>Priapulimorphida</taxon>
        <taxon>Priapulidae</taxon>
        <taxon>Priapulus</taxon>
    </lineage>
</organism>
<feature type="repeat" description="NHL" evidence="9">
    <location>
        <begin position="514"/>
        <end position="557"/>
    </location>
</feature>
<keyword evidence="13" id="KW-1185">Reference proteome</keyword>
<dbReference type="InterPro" id="IPR013783">
    <property type="entry name" value="Ig-like_fold"/>
</dbReference>
<keyword evidence="5 7" id="KW-0863">Zinc-finger</keyword>
<protein>
    <submittedName>
        <fullName evidence="14">E3 ubiquitin-protein ligase TRIM71-like</fullName>
    </submittedName>
</protein>
<evidence type="ECO:0000256" key="3">
    <source>
        <dbReference type="ARBA" id="ARBA00022723"/>
    </source>
</evidence>
<evidence type="ECO:0000256" key="6">
    <source>
        <dbReference type="ARBA" id="ARBA00022833"/>
    </source>
</evidence>
<dbReference type="Pfam" id="PF00643">
    <property type="entry name" value="zf-B_box"/>
    <property type="match status" value="1"/>
</dbReference>
<comment type="similarity">
    <text evidence="1">Belongs to the TRIM/RBCC family.</text>
</comment>
<gene>
    <name evidence="14" type="primary">LOC106810070</name>
</gene>
<dbReference type="Proteomes" id="UP000695022">
    <property type="component" value="Unplaced"/>
</dbReference>
<dbReference type="InterPro" id="IPR011042">
    <property type="entry name" value="6-blade_b-propeller_TolB-like"/>
</dbReference>
<dbReference type="CDD" id="cd14954">
    <property type="entry name" value="NHL_TRIM71_like"/>
    <property type="match status" value="1"/>
</dbReference>
<evidence type="ECO:0000259" key="12">
    <source>
        <dbReference type="PROSITE" id="PS50119"/>
    </source>
</evidence>
<dbReference type="PROSITE" id="PS51125">
    <property type="entry name" value="NHL"/>
    <property type="match status" value="6"/>
</dbReference>
<dbReference type="InterPro" id="IPR000315">
    <property type="entry name" value="Znf_B-box"/>
</dbReference>
<dbReference type="SMART" id="SM00184">
    <property type="entry name" value="RING"/>
    <property type="match status" value="1"/>
</dbReference>
<feature type="repeat" description="NHL" evidence="9">
    <location>
        <begin position="702"/>
        <end position="745"/>
    </location>
</feature>
<dbReference type="CDD" id="cd19796">
    <property type="entry name" value="Bbox2_TRIM71_C-VII"/>
    <property type="match status" value="1"/>
</dbReference>
<dbReference type="PROSITE" id="PS50089">
    <property type="entry name" value="ZF_RING_2"/>
    <property type="match status" value="1"/>
</dbReference>